<proteinExistence type="predicted"/>
<protein>
    <submittedName>
        <fullName evidence="1">Uncharacterized protein</fullName>
    </submittedName>
</protein>
<accession>A0A0E9QMI6</accession>
<reference evidence="1" key="2">
    <citation type="journal article" date="2015" name="Fish Shellfish Immunol.">
        <title>Early steps in the European eel (Anguilla anguilla)-Vibrio vulnificus interaction in the gills: Role of the RtxA13 toxin.</title>
        <authorList>
            <person name="Callol A."/>
            <person name="Pajuelo D."/>
            <person name="Ebbesson L."/>
            <person name="Teles M."/>
            <person name="MacKenzie S."/>
            <person name="Amaro C."/>
        </authorList>
    </citation>
    <scope>NUCLEOTIDE SEQUENCE</scope>
</reference>
<sequence>MPRKKPVSSYPFSLLDSISWPYKAKVPKQDYLMPYNFE</sequence>
<name>A0A0E9QMI6_ANGAN</name>
<dbReference type="AlphaFoldDB" id="A0A0E9QMI6"/>
<reference evidence="1" key="1">
    <citation type="submission" date="2014-11" db="EMBL/GenBank/DDBJ databases">
        <authorList>
            <person name="Amaro Gonzalez C."/>
        </authorList>
    </citation>
    <scope>NUCLEOTIDE SEQUENCE</scope>
</reference>
<organism evidence="1">
    <name type="scientific">Anguilla anguilla</name>
    <name type="common">European freshwater eel</name>
    <name type="synonym">Muraena anguilla</name>
    <dbReference type="NCBI Taxonomy" id="7936"/>
    <lineage>
        <taxon>Eukaryota</taxon>
        <taxon>Metazoa</taxon>
        <taxon>Chordata</taxon>
        <taxon>Craniata</taxon>
        <taxon>Vertebrata</taxon>
        <taxon>Euteleostomi</taxon>
        <taxon>Actinopterygii</taxon>
        <taxon>Neopterygii</taxon>
        <taxon>Teleostei</taxon>
        <taxon>Anguilliformes</taxon>
        <taxon>Anguillidae</taxon>
        <taxon>Anguilla</taxon>
    </lineage>
</organism>
<dbReference type="EMBL" id="GBXM01091072">
    <property type="protein sequence ID" value="JAH17505.1"/>
    <property type="molecule type" value="Transcribed_RNA"/>
</dbReference>
<evidence type="ECO:0000313" key="1">
    <source>
        <dbReference type="EMBL" id="JAH17505.1"/>
    </source>
</evidence>